<evidence type="ECO:0000256" key="6">
    <source>
        <dbReference type="RuleBase" id="RU368066"/>
    </source>
</evidence>
<feature type="transmembrane region" description="Helical" evidence="6">
    <location>
        <begin position="75"/>
        <end position="93"/>
    </location>
</feature>
<comment type="function">
    <text evidence="6">Choline transporter.</text>
</comment>
<feature type="transmembrane region" description="Helical" evidence="6">
    <location>
        <begin position="132"/>
        <end position="153"/>
    </location>
</feature>
<name>A0A6G0XEA9_9STRA</name>
<dbReference type="GO" id="GO:0005886">
    <property type="term" value="C:plasma membrane"/>
    <property type="evidence" value="ECO:0007669"/>
    <property type="project" value="UniProtKB-SubCell"/>
</dbReference>
<gene>
    <name evidence="8" type="ORF">Ae201684_005691</name>
</gene>
<feature type="compositionally biased region" description="Polar residues" evidence="7">
    <location>
        <begin position="9"/>
        <end position="20"/>
    </location>
</feature>
<feature type="transmembrane region" description="Helical" evidence="6">
    <location>
        <begin position="349"/>
        <end position="368"/>
    </location>
</feature>
<dbReference type="EMBL" id="VJMJ01000074">
    <property type="protein sequence ID" value="KAF0738461.1"/>
    <property type="molecule type" value="Genomic_DNA"/>
</dbReference>
<reference evidence="8 9" key="1">
    <citation type="submission" date="2019-07" db="EMBL/GenBank/DDBJ databases">
        <title>Genomics analysis of Aphanomyces spp. identifies a new class of oomycete effector associated with host adaptation.</title>
        <authorList>
            <person name="Gaulin E."/>
        </authorList>
    </citation>
    <scope>NUCLEOTIDE SEQUENCE [LARGE SCALE GENOMIC DNA]</scope>
    <source>
        <strain evidence="8 9">ATCC 201684</strain>
    </source>
</reference>
<feature type="transmembrane region" description="Helical" evidence="6">
    <location>
        <begin position="174"/>
        <end position="196"/>
    </location>
</feature>
<evidence type="ECO:0000256" key="2">
    <source>
        <dbReference type="ARBA" id="ARBA00007168"/>
    </source>
</evidence>
<feature type="transmembrane region" description="Helical" evidence="6">
    <location>
        <begin position="426"/>
        <end position="459"/>
    </location>
</feature>
<dbReference type="Pfam" id="PF04515">
    <property type="entry name" value="Choline_transpo"/>
    <property type="match status" value="1"/>
</dbReference>
<protein>
    <recommendedName>
        <fullName evidence="6">Choline transporter-like protein</fullName>
    </recommendedName>
</protein>
<keyword evidence="3 6" id="KW-0812">Transmembrane</keyword>
<organism evidence="8 9">
    <name type="scientific">Aphanomyces euteiches</name>
    <dbReference type="NCBI Taxonomy" id="100861"/>
    <lineage>
        <taxon>Eukaryota</taxon>
        <taxon>Sar</taxon>
        <taxon>Stramenopiles</taxon>
        <taxon>Oomycota</taxon>
        <taxon>Saprolegniomycetes</taxon>
        <taxon>Saprolegniales</taxon>
        <taxon>Verrucalvaceae</taxon>
        <taxon>Aphanomyces</taxon>
    </lineage>
</organism>
<dbReference type="InterPro" id="IPR007603">
    <property type="entry name" value="Choline_transptr-like"/>
</dbReference>
<evidence type="ECO:0000256" key="5">
    <source>
        <dbReference type="ARBA" id="ARBA00023136"/>
    </source>
</evidence>
<feature type="transmembrane region" description="Helical" evidence="6">
    <location>
        <begin position="100"/>
        <end position="120"/>
    </location>
</feature>
<comment type="caution">
    <text evidence="8">The sequence shown here is derived from an EMBL/GenBank/DDBJ whole genome shotgun (WGS) entry which is preliminary data.</text>
</comment>
<proteinExistence type="inferred from homology"/>
<dbReference type="PANTHER" id="PTHR12385">
    <property type="entry name" value="CHOLINE TRANSPORTER-LIKE (SLC FAMILY 44)"/>
    <property type="match status" value="1"/>
</dbReference>
<comment type="similarity">
    <text evidence="2 6">Belongs to the CTL (choline transporter-like) family.</text>
</comment>
<feature type="transmembrane region" description="Helical" evidence="6">
    <location>
        <begin position="238"/>
        <end position="261"/>
    </location>
</feature>
<dbReference type="Proteomes" id="UP000481153">
    <property type="component" value="Unassembled WGS sequence"/>
</dbReference>
<feature type="transmembrane region" description="Helical" evidence="6">
    <location>
        <begin position="290"/>
        <end position="311"/>
    </location>
</feature>
<feature type="transmembrane region" description="Helical" evidence="6">
    <location>
        <begin position="323"/>
        <end position="343"/>
    </location>
</feature>
<evidence type="ECO:0000313" key="9">
    <source>
        <dbReference type="Proteomes" id="UP000481153"/>
    </source>
</evidence>
<dbReference type="AlphaFoldDB" id="A0A6G0XEA9"/>
<keyword evidence="5 6" id="KW-0472">Membrane</keyword>
<dbReference type="PANTHER" id="PTHR12385:SF4">
    <property type="entry name" value="PROTEIN PNS1"/>
    <property type="match status" value="1"/>
</dbReference>
<feature type="transmembrane region" description="Helical" evidence="6">
    <location>
        <begin position="30"/>
        <end position="55"/>
    </location>
</feature>
<evidence type="ECO:0000256" key="4">
    <source>
        <dbReference type="ARBA" id="ARBA00022989"/>
    </source>
</evidence>
<keyword evidence="4 6" id="KW-1133">Transmembrane helix</keyword>
<dbReference type="VEuPathDB" id="FungiDB:AeMF1_021403"/>
<keyword evidence="9" id="KW-1185">Reference proteome</keyword>
<sequence length="500" mass="54471">MFSRRADPSTPNEATYQGGNSAPKRECNDVFFLLIFVGLVVMTVVFAASYGSTLVDLTNVHNVGSTTGMKMVLKYAAYAGASSTILSLVWILIMMLMGELMIWFTMISMIVACIFGAIFMTKRLHDLGQKYYWWPAVAFGTVALLLALYTYCIRHRIKFAAKHLRVAGSALFRLPVVFIVTICMVGVQLAWGVTWVTGTFGVLNKMEYIVISDACSNAATYNTPACTVTVKYGGVVGMFIVMLIVFFWGAFVVEGIIAVTVSGTVGSWRNNVAAPCITVSSWLRAVTLNLGSICFGSLIVAILETIMAILSMFQSAAQAEGNCVLACVAGCLACIVGCIKSWMETFNRYAYTYIGIHGFSFMTAGRHVSDMFAAKGWTAIVNDDLAQWVFFLGNLVVGAISAWVAIHFVGSDVTTQIFPGVKDPEYIVGVCAFLVGYIVNSVFMSVMASAVATVFVLWAEDPQGWQLTQPDHYARLHAAWLEIYPAEYNDGHGKPLTTVA</sequence>
<evidence type="ECO:0000256" key="3">
    <source>
        <dbReference type="ARBA" id="ARBA00022692"/>
    </source>
</evidence>
<feature type="region of interest" description="Disordered" evidence="7">
    <location>
        <begin position="1"/>
        <end position="21"/>
    </location>
</feature>
<accession>A0A6G0XEA9</accession>
<comment type="subcellular location">
    <subcellularLocation>
        <location evidence="6">Cell membrane</location>
        <topology evidence="6">Multi-pass membrane protein</topology>
    </subcellularLocation>
    <subcellularLocation>
        <location evidence="1">Membrane</location>
        <topology evidence="1">Multi-pass membrane protein</topology>
    </subcellularLocation>
</comment>
<dbReference type="GO" id="GO:0022857">
    <property type="term" value="F:transmembrane transporter activity"/>
    <property type="evidence" value="ECO:0007669"/>
    <property type="project" value="UniProtKB-UniRule"/>
</dbReference>
<evidence type="ECO:0000256" key="1">
    <source>
        <dbReference type="ARBA" id="ARBA00004141"/>
    </source>
</evidence>
<evidence type="ECO:0000313" key="8">
    <source>
        <dbReference type="EMBL" id="KAF0738461.1"/>
    </source>
</evidence>
<feature type="transmembrane region" description="Helical" evidence="6">
    <location>
        <begin position="388"/>
        <end position="406"/>
    </location>
</feature>
<evidence type="ECO:0000256" key="7">
    <source>
        <dbReference type="SAM" id="MobiDB-lite"/>
    </source>
</evidence>